<gene>
    <name evidence="1" type="ORF">QFC24_002598</name>
</gene>
<comment type="caution">
    <text evidence="1">The sequence shown here is derived from an EMBL/GenBank/DDBJ whole genome shotgun (WGS) entry which is preliminary data.</text>
</comment>
<evidence type="ECO:0000313" key="1">
    <source>
        <dbReference type="EMBL" id="KAJ9125814.1"/>
    </source>
</evidence>
<protein>
    <submittedName>
        <fullName evidence="1">Uncharacterized protein</fullName>
    </submittedName>
</protein>
<proteinExistence type="predicted"/>
<sequence>MSAIQNFVDQQVQVILYDGRVIVRAYAHIERIRQGTLKAFDLRSNVVLADCVEREFSADEGVEMIPLGLYLIKGDNV</sequence>
<accession>A0ACC2XP38</accession>
<keyword evidence="2" id="KW-1185">Reference proteome</keyword>
<name>A0ACC2XP38_9TREE</name>
<reference evidence="1" key="1">
    <citation type="submission" date="2023-04" db="EMBL/GenBank/DDBJ databases">
        <title>Draft Genome sequencing of Naganishia species isolated from polar environments using Oxford Nanopore Technology.</title>
        <authorList>
            <person name="Leo P."/>
            <person name="Venkateswaran K."/>
        </authorList>
    </citation>
    <scope>NUCLEOTIDE SEQUENCE</scope>
    <source>
        <strain evidence="1">DBVPG 5303</strain>
    </source>
</reference>
<dbReference type="Proteomes" id="UP001234202">
    <property type="component" value="Unassembled WGS sequence"/>
</dbReference>
<evidence type="ECO:0000313" key="2">
    <source>
        <dbReference type="Proteomes" id="UP001234202"/>
    </source>
</evidence>
<organism evidence="1 2">
    <name type="scientific">Naganishia onofrii</name>
    <dbReference type="NCBI Taxonomy" id="1851511"/>
    <lineage>
        <taxon>Eukaryota</taxon>
        <taxon>Fungi</taxon>
        <taxon>Dikarya</taxon>
        <taxon>Basidiomycota</taxon>
        <taxon>Agaricomycotina</taxon>
        <taxon>Tremellomycetes</taxon>
        <taxon>Filobasidiales</taxon>
        <taxon>Filobasidiaceae</taxon>
        <taxon>Naganishia</taxon>
    </lineage>
</organism>
<dbReference type="EMBL" id="JASBWV010000007">
    <property type="protein sequence ID" value="KAJ9125814.1"/>
    <property type="molecule type" value="Genomic_DNA"/>
</dbReference>